<evidence type="ECO:0000313" key="2">
    <source>
        <dbReference type="Proteomes" id="UP000069771"/>
    </source>
</evidence>
<evidence type="ECO:0000313" key="1">
    <source>
        <dbReference type="EMBL" id="AMK53393.1"/>
    </source>
</evidence>
<dbReference type="CDD" id="cd00093">
    <property type="entry name" value="HTH_XRE"/>
    <property type="match status" value="1"/>
</dbReference>
<dbReference type="STRING" id="1702221.AALO17_02590"/>
<dbReference type="InterPro" id="IPR010982">
    <property type="entry name" value="Lambda_DNA-bd_dom_sf"/>
</dbReference>
<keyword evidence="2" id="KW-1185">Reference proteome</keyword>
<dbReference type="EMBL" id="CP011391">
    <property type="protein sequence ID" value="AMK53393.1"/>
    <property type="molecule type" value="Genomic_DNA"/>
</dbReference>
<name>A0A140DRW6_9FIRM</name>
<dbReference type="KEGG" id="fro:AALO17_02590"/>
<accession>A0A140DRW6</accession>
<protein>
    <submittedName>
        <fullName evidence="1">Uncharacterized protein</fullName>
    </submittedName>
</protein>
<reference evidence="1 2" key="1">
    <citation type="journal article" date="2016" name="Gut Pathog.">
        <title>Whole genome sequencing of "Faecalibaculum rodentium" ALO17, isolated from C57BL/6J laboratory mouse feces.</title>
        <authorList>
            <person name="Lim S."/>
            <person name="Chang D.H."/>
            <person name="Ahn S."/>
            <person name="Kim B.C."/>
        </authorList>
    </citation>
    <scope>NUCLEOTIDE SEQUENCE [LARGE SCALE GENOMIC DNA]</scope>
    <source>
        <strain evidence="1 2">Alo17</strain>
    </source>
</reference>
<gene>
    <name evidence="1" type="ORF">AALO17_02590</name>
</gene>
<dbReference type="Pfam" id="PF13560">
    <property type="entry name" value="HTH_31"/>
    <property type="match status" value="1"/>
</dbReference>
<proteinExistence type="predicted"/>
<dbReference type="GO" id="GO:0003677">
    <property type="term" value="F:DNA binding"/>
    <property type="evidence" value="ECO:0007669"/>
    <property type="project" value="InterPro"/>
</dbReference>
<sequence>MYMGRKSLKKQKSIYQLSREQAGLTRRAAADRLGFVSEGRIEKIEGGKSQIDPAEVLAMEDAYKDSVLVNRHCTHQCPIGMKTVPVLRKRTPAEIVLEVLFLSDTLNGLQTGLIAGGYDPQWPAGREAVFSQAAEVLTALGRCGGEIRLLLREEEQEHEKN</sequence>
<dbReference type="Gene3D" id="1.10.260.40">
    <property type="entry name" value="lambda repressor-like DNA-binding domains"/>
    <property type="match status" value="1"/>
</dbReference>
<dbReference type="InterPro" id="IPR001387">
    <property type="entry name" value="Cro/C1-type_HTH"/>
</dbReference>
<dbReference type="AlphaFoldDB" id="A0A140DRW6"/>
<dbReference type="Proteomes" id="UP000069771">
    <property type="component" value="Chromosome"/>
</dbReference>
<organism evidence="1 2">
    <name type="scientific">Faecalibaculum rodentium</name>
    <dbReference type="NCBI Taxonomy" id="1702221"/>
    <lineage>
        <taxon>Bacteria</taxon>
        <taxon>Bacillati</taxon>
        <taxon>Bacillota</taxon>
        <taxon>Erysipelotrichia</taxon>
        <taxon>Erysipelotrichales</taxon>
        <taxon>Erysipelotrichaceae</taxon>
        <taxon>Faecalibaculum</taxon>
    </lineage>
</organism>